<dbReference type="EMBL" id="QXTE01000102">
    <property type="protein sequence ID" value="TFK06110.1"/>
    <property type="molecule type" value="Genomic_DNA"/>
</dbReference>
<dbReference type="Proteomes" id="UP000297703">
    <property type="component" value="Unassembled WGS sequence"/>
</dbReference>
<keyword evidence="1" id="KW-0472">Membrane</keyword>
<reference evidence="2 3" key="2">
    <citation type="submission" date="2019-04" db="EMBL/GenBank/DDBJ databases">
        <title>The genome sequence of big-headed turtle.</title>
        <authorList>
            <person name="Gong S."/>
        </authorList>
    </citation>
    <scope>NUCLEOTIDE SEQUENCE [LARGE SCALE GENOMIC DNA]</scope>
    <source>
        <strain evidence="2">DO16091913</strain>
        <tissue evidence="2">Muscle</tissue>
    </source>
</reference>
<sequence>MKNFLHTFINSEMAFPGSSVFDKEPRQSLSPEHILPSYTYAFLDSDTSYECCSINPLTGSLFTCRRSPRLLTNGYYILTEDSFLSDEDGNVTLTPSQTSVTYKEKLVRIFRRRKKIRRSLASLFSLSASDSWLNSTVLSNMDSPHVEEIWNDGDNKLDANQHYGNDDTEFSSECKTWMSQRQMPAADESSFSKDVVFIQSRKQFSDSSPCSQFMVDGYFHEETLDHSKSNAVRNVIYQMIILSMCLIISVCARCFLGGRFATLLAFLLMIILVYAAKSSFISLVTSSKTTKLR</sequence>
<evidence type="ECO:0000256" key="1">
    <source>
        <dbReference type="SAM" id="Phobius"/>
    </source>
</evidence>
<name>A0A4D9EI67_9SAUR</name>
<keyword evidence="1" id="KW-1133">Transmembrane helix</keyword>
<comment type="caution">
    <text evidence="2">The sequence shown here is derived from an EMBL/GenBank/DDBJ whole genome shotgun (WGS) entry which is preliminary data.</text>
</comment>
<gene>
    <name evidence="2" type="ORF">DR999_PMT11223</name>
</gene>
<proteinExistence type="predicted"/>
<dbReference type="STRING" id="55544.A0A4D9EI67"/>
<organism evidence="2 3">
    <name type="scientific">Platysternon megacephalum</name>
    <name type="common">big-headed turtle</name>
    <dbReference type="NCBI Taxonomy" id="55544"/>
    <lineage>
        <taxon>Eukaryota</taxon>
        <taxon>Metazoa</taxon>
        <taxon>Chordata</taxon>
        <taxon>Craniata</taxon>
        <taxon>Vertebrata</taxon>
        <taxon>Euteleostomi</taxon>
        <taxon>Archelosauria</taxon>
        <taxon>Testudinata</taxon>
        <taxon>Testudines</taxon>
        <taxon>Cryptodira</taxon>
        <taxon>Durocryptodira</taxon>
        <taxon>Testudinoidea</taxon>
        <taxon>Platysternidae</taxon>
        <taxon>Platysternon</taxon>
    </lineage>
</organism>
<feature type="transmembrane region" description="Helical" evidence="1">
    <location>
        <begin position="235"/>
        <end position="256"/>
    </location>
</feature>
<feature type="transmembrane region" description="Helical" evidence="1">
    <location>
        <begin position="263"/>
        <end position="284"/>
    </location>
</feature>
<dbReference type="Pfam" id="PF15121">
    <property type="entry name" value="TMEM71"/>
    <property type="match status" value="1"/>
</dbReference>
<evidence type="ECO:0000313" key="3">
    <source>
        <dbReference type="Proteomes" id="UP000297703"/>
    </source>
</evidence>
<keyword evidence="2" id="KW-0238">DNA-binding</keyword>
<keyword evidence="2" id="KW-0371">Homeobox</keyword>
<accession>A0A4D9EI67</accession>
<dbReference type="PANTHER" id="PTHR35255">
    <property type="entry name" value="TRANSMEMBRANE PROTEIN 71"/>
    <property type="match status" value="1"/>
</dbReference>
<dbReference type="OrthoDB" id="8961338at2759"/>
<dbReference type="PANTHER" id="PTHR35255:SF1">
    <property type="entry name" value="TRANSMEMBRANE PROTEIN 71"/>
    <property type="match status" value="1"/>
</dbReference>
<dbReference type="AlphaFoldDB" id="A0A4D9EI67"/>
<keyword evidence="1" id="KW-0812">Transmembrane</keyword>
<dbReference type="InterPro" id="IPR027975">
    <property type="entry name" value="TMEM71"/>
</dbReference>
<protein>
    <submittedName>
        <fullName evidence="2">Homeobox protein EMX1</fullName>
    </submittedName>
</protein>
<dbReference type="GO" id="GO:0003677">
    <property type="term" value="F:DNA binding"/>
    <property type="evidence" value="ECO:0007669"/>
    <property type="project" value="UniProtKB-KW"/>
</dbReference>
<keyword evidence="3" id="KW-1185">Reference proteome</keyword>
<evidence type="ECO:0000313" key="2">
    <source>
        <dbReference type="EMBL" id="TFK06110.1"/>
    </source>
</evidence>
<reference evidence="2 3" key="1">
    <citation type="submission" date="2019-04" db="EMBL/GenBank/DDBJ databases">
        <title>Draft genome of the big-headed turtle Platysternon megacephalum.</title>
        <authorList>
            <person name="Gong S."/>
        </authorList>
    </citation>
    <scope>NUCLEOTIDE SEQUENCE [LARGE SCALE GENOMIC DNA]</scope>
    <source>
        <strain evidence="2">DO16091913</strain>
        <tissue evidence="2">Muscle</tissue>
    </source>
</reference>